<feature type="transmembrane region" description="Helical" evidence="2">
    <location>
        <begin position="106"/>
        <end position="126"/>
    </location>
</feature>
<dbReference type="OrthoDB" id="1274473at2"/>
<keyword evidence="2" id="KW-1133">Transmembrane helix</keyword>
<evidence type="ECO:0000256" key="1">
    <source>
        <dbReference type="SAM" id="MobiDB-lite"/>
    </source>
</evidence>
<evidence type="ECO:0000313" key="4">
    <source>
        <dbReference type="Proteomes" id="UP000184782"/>
    </source>
</evidence>
<name>A0A1N6IC88_9FLAO</name>
<accession>A0A1N6IC88</accession>
<feature type="transmembrane region" description="Helical" evidence="2">
    <location>
        <begin position="44"/>
        <end position="61"/>
    </location>
</feature>
<keyword evidence="2" id="KW-0472">Membrane</keyword>
<feature type="transmembrane region" description="Helical" evidence="2">
    <location>
        <begin position="73"/>
        <end position="100"/>
    </location>
</feature>
<organism evidence="3 4">
    <name type="scientific">Chryseobacterium scophthalmum</name>
    <dbReference type="NCBI Taxonomy" id="59733"/>
    <lineage>
        <taxon>Bacteria</taxon>
        <taxon>Pseudomonadati</taxon>
        <taxon>Bacteroidota</taxon>
        <taxon>Flavobacteriia</taxon>
        <taxon>Flavobacteriales</taxon>
        <taxon>Weeksellaceae</taxon>
        <taxon>Chryseobacterium group</taxon>
        <taxon>Chryseobacterium</taxon>
    </lineage>
</organism>
<proteinExistence type="predicted"/>
<keyword evidence="4" id="KW-1185">Reference proteome</keyword>
<dbReference type="STRING" id="59733.SAMN05421769_3279"/>
<dbReference type="EMBL" id="FSRQ01000003">
    <property type="protein sequence ID" value="SIO29575.1"/>
    <property type="molecule type" value="Genomic_DNA"/>
</dbReference>
<dbReference type="Proteomes" id="UP000184782">
    <property type="component" value="Unassembled WGS sequence"/>
</dbReference>
<evidence type="ECO:0000313" key="3">
    <source>
        <dbReference type="EMBL" id="SIO29575.1"/>
    </source>
</evidence>
<dbReference type="RefSeq" id="WP_074231598.1">
    <property type="nucleotide sequence ID" value="NZ_FSRQ01000003.1"/>
</dbReference>
<feature type="region of interest" description="Disordered" evidence="1">
    <location>
        <begin position="19"/>
        <end position="39"/>
    </location>
</feature>
<protein>
    <recommendedName>
        <fullName evidence="5">Branched-chain amino acid ABC transporter substrate-binding protein</fullName>
    </recommendedName>
</protein>
<dbReference type="AlphaFoldDB" id="A0A1N6IC88"/>
<gene>
    <name evidence="3" type="ORF">SAMN05421769_3279</name>
</gene>
<reference evidence="4" key="1">
    <citation type="submission" date="2016-12" db="EMBL/GenBank/DDBJ databases">
        <authorList>
            <person name="Varghese N."/>
            <person name="Submissions S."/>
        </authorList>
    </citation>
    <scope>NUCLEOTIDE SEQUENCE [LARGE SCALE GENOMIC DNA]</scope>
    <source>
        <strain evidence="4">DSM 16779</strain>
    </source>
</reference>
<evidence type="ECO:0000256" key="2">
    <source>
        <dbReference type="SAM" id="Phobius"/>
    </source>
</evidence>
<evidence type="ECO:0008006" key="5">
    <source>
        <dbReference type="Google" id="ProtNLM"/>
    </source>
</evidence>
<keyword evidence="2" id="KW-0812">Transmembrane</keyword>
<sequence length="132" mass="15154">MPFDFLDGLSVLAEFLSFGSSSKSSSDSEKNTKPSKKSKYTTELWSGSFLVIASILYFIVFKDPFPEENYIQSVLICTLIGFAIYFILFFSLYHLGLFYFKSLFKLIFFSSSVILLAISFVLFIYYQSGIFF</sequence>